<sequence length="112" mass="12194">MTSQAKRSAWLVICTAAPCGLVLRDKHVSSSLLPPSLSVDIFLLNPVLSINTDQAHISDRSGNDLLQETGQETSCFKSLTDMGRGTATYKQENVLREVWPAHSLFTEASSSD</sequence>
<evidence type="ECO:0000313" key="1">
    <source>
        <dbReference type="EMBL" id="KAK7481343.1"/>
    </source>
</evidence>
<comment type="caution">
    <text evidence="1">The sequence shown here is derived from an EMBL/GenBank/DDBJ whole genome shotgun (WGS) entry which is preliminary data.</text>
</comment>
<accession>A0ABD0K2Y3</accession>
<evidence type="ECO:0000313" key="2">
    <source>
        <dbReference type="Proteomes" id="UP001519460"/>
    </source>
</evidence>
<dbReference type="EMBL" id="JACVVK020000264">
    <property type="protein sequence ID" value="KAK7481343.1"/>
    <property type="molecule type" value="Genomic_DNA"/>
</dbReference>
<keyword evidence="2" id="KW-1185">Reference proteome</keyword>
<protein>
    <submittedName>
        <fullName evidence="1">Uncharacterized protein</fullName>
    </submittedName>
</protein>
<organism evidence="1 2">
    <name type="scientific">Batillaria attramentaria</name>
    <dbReference type="NCBI Taxonomy" id="370345"/>
    <lineage>
        <taxon>Eukaryota</taxon>
        <taxon>Metazoa</taxon>
        <taxon>Spiralia</taxon>
        <taxon>Lophotrochozoa</taxon>
        <taxon>Mollusca</taxon>
        <taxon>Gastropoda</taxon>
        <taxon>Caenogastropoda</taxon>
        <taxon>Sorbeoconcha</taxon>
        <taxon>Cerithioidea</taxon>
        <taxon>Batillariidae</taxon>
        <taxon>Batillaria</taxon>
    </lineage>
</organism>
<proteinExistence type="predicted"/>
<dbReference type="Proteomes" id="UP001519460">
    <property type="component" value="Unassembled WGS sequence"/>
</dbReference>
<gene>
    <name evidence="1" type="ORF">BaRGS_00027423</name>
</gene>
<name>A0ABD0K2Y3_9CAEN</name>
<reference evidence="1 2" key="1">
    <citation type="journal article" date="2023" name="Sci. Data">
        <title>Genome assembly of the Korean intertidal mud-creeper Batillaria attramentaria.</title>
        <authorList>
            <person name="Patra A.K."/>
            <person name="Ho P.T."/>
            <person name="Jun S."/>
            <person name="Lee S.J."/>
            <person name="Kim Y."/>
            <person name="Won Y.J."/>
        </authorList>
    </citation>
    <scope>NUCLEOTIDE SEQUENCE [LARGE SCALE GENOMIC DNA]</scope>
    <source>
        <strain evidence="1">Wonlab-2016</strain>
    </source>
</reference>
<dbReference type="AlphaFoldDB" id="A0ABD0K2Y3"/>